<reference evidence="2 3" key="1">
    <citation type="submission" date="2023-05" db="EMBL/GenBank/DDBJ databases">
        <title>B98-5 Cell Line De Novo Hybrid Assembly: An Optical Mapping Approach.</title>
        <authorList>
            <person name="Kananen K."/>
            <person name="Auerbach J.A."/>
            <person name="Kautto E."/>
            <person name="Blachly J.S."/>
        </authorList>
    </citation>
    <scope>NUCLEOTIDE SEQUENCE [LARGE SCALE GENOMIC DNA]</scope>
    <source>
        <strain evidence="2">B95-8</strain>
        <tissue evidence="2">Cell line</tissue>
    </source>
</reference>
<evidence type="ECO:0000256" key="1">
    <source>
        <dbReference type="SAM" id="MobiDB-lite"/>
    </source>
</evidence>
<sequence length="117" mass="12160">MGGQSSQKHESPGTGRGGARASTKVEDEKVEEEEEEEEEDLEEEDNHDPAPAILEGLGRAGPTKPHGAPSPAQMGSVVQAVPGGPSWGPEVLVQTGGQEAEDPLQEGLKPVLEESGN</sequence>
<comment type="caution">
    <text evidence="2">The sequence shown here is derived from an EMBL/GenBank/DDBJ whole genome shotgun (WGS) entry which is preliminary data.</text>
</comment>
<accession>A0ABQ9TH56</accession>
<dbReference type="Proteomes" id="UP001266305">
    <property type="component" value="Unassembled WGS sequence"/>
</dbReference>
<name>A0ABQ9TH56_SAGOE</name>
<feature type="compositionally biased region" description="Acidic residues" evidence="1">
    <location>
        <begin position="28"/>
        <end position="46"/>
    </location>
</feature>
<gene>
    <name evidence="2" type="ORF">P7K49_039305</name>
</gene>
<evidence type="ECO:0000313" key="3">
    <source>
        <dbReference type="Proteomes" id="UP001266305"/>
    </source>
</evidence>
<keyword evidence="3" id="KW-1185">Reference proteome</keyword>
<proteinExistence type="predicted"/>
<feature type="region of interest" description="Disordered" evidence="1">
    <location>
        <begin position="1"/>
        <end position="117"/>
    </location>
</feature>
<dbReference type="EMBL" id="JASSZA010000023">
    <property type="protein sequence ID" value="KAK2084069.1"/>
    <property type="molecule type" value="Genomic_DNA"/>
</dbReference>
<organism evidence="2 3">
    <name type="scientific">Saguinus oedipus</name>
    <name type="common">Cotton-top tamarin</name>
    <name type="synonym">Oedipomidas oedipus</name>
    <dbReference type="NCBI Taxonomy" id="9490"/>
    <lineage>
        <taxon>Eukaryota</taxon>
        <taxon>Metazoa</taxon>
        <taxon>Chordata</taxon>
        <taxon>Craniata</taxon>
        <taxon>Vertebrata</taxon>
        <taxon>Euteleostomi</taxon>
        <taxon>Mammalia</taxon>
        <taxon>Eutheria</taxon>
        <taxon>Euarchontoglires</taxon>
        <taxon>Primates</taxon>
        <taxon>Haplorrhini</taxon>
        <taxon>Platyrrhini</taxon>
        <taxon>Cebidae</taxon>
        <taxon>Callitrichinae</taxon>
        <taxon>Saguinus</taxon>
    </lineage>
</organism>
<evidence type="ECO:0000313" key="2">
    <source>
        <dbReference type="EMBL" id="KAK2084069.1"/>
    </source>
</evidence>
<protein>
    <submittedName>
        <fullName evidence="2">Uncharacterized protein</fullName>
    </submittedName>
</protein>